<dbReference type="Gene3D" id="3.20.20.80">
    <property type="entry name" value="Glycosidases"/>
    <property type="match status" value="1"/>
</dbReference>
<keyword evidence="2 3" id="KW-0326">Glycosidase</keyword>
<evidence type="ECO:0000256" key="1">
    <source>
        <dbReference type="ARBA" id="ARBA00022801"/>
    </source>
</evidence>
<dbReference type="InterPro" id="IPR051923">
    <property type="entry name" value="Glycosyl_Hydrolase_39"/>
</dbReference>
<feature type="signal peptide" evidence="4">
    <location>
        <begin position="1"/>
        <end position="32"/>
    </location>
</feature>
<proteinExistence type="inferred from homology"/>
<dbReference type="InterPro" id="IPR017853">
    <property type="entry name" value="GH"/>
</dbReference>
<evidence type="ECO:0000256" key="4">
    <source>
        <dbReference type="SAM" id="SignalP"/>
    </source>
</evidence>
<evidence type="ECO:0000256" key="3">
    <source>
        <dbReference type="RuleBase" id="RU361153"/>
    </source>
</evidence>
<dbReference type="InterPro" id="IPR001547">
    <property type="entry name" value="Glyco_hydro_5"/>
</dbReference>
<reference evidence="6 7" key="1">
    <citation type="submission" date="2022-06" db="EMBL/GenBank/DDBJ databases">
        <title>Genomic Encyclopedia of Archaeal and Bacterial Type Strains, Phase II (KMG-II): from individual species to whole genera.</title>
        <authorList>
            <person name="Goeker M."/>
        </authorList>
    </citation>
    <scope>NUCLEOTIDE SEQUENCE [LARGE SCALE GENOMIC DNA]</scope>
    <source>
        <strain evidence="6 7">DSM 45037</strain>
    </source>
</reference>
<keyword evidence="4" id="KW-0732">Signal</keyword>
<feature type="domain" description="Glycoside hydrolase family 5" evidence="5">
    <location>
        <begin position="69"/>
        <end position="313"/>
    </location>
</feature>
<protein>
    <submittedName>
        <fullName evidence="6">Cellulase (Glycosyl hydrolase family 5)</fullName>
    </submittedName>
</protein>
<feature type="chain" id="PRO_5046074193" evidence="4">
    <location>
        <begin position="33"/>
        <end position="368"/>
    </location>
</feature>
<dbReference type="SUPFAM" id="SSF51445">
    <property type="entry name" value="(Trans)glycosidases"/>
    <property type="match status" value="1"/>
</dbReference>
<accession>A0ABT1GZ49</accession>
<dbReference type="EMBL" id="JAMTCG010000002">
    <property type="protein sequence ID" value="MCP2160274.1"/>
    <property type="molecule type" value="Genomic_DNA"/>
</dbReference>
<evidence type="ECO:0000313" key="6">
    <source>
        <dbReference type="EMBL" id="MCP2160274.1"/>
    </source>
</evidence>
<dbReference type="Proteomes" id="UP001205740">
    <property type="component" value="Unassembled WGS sequence"/>
</dbReference>
<evidence type="ECO:0000313" key="7">
    <source>
        <dbReference type="Proteomes" id="UP001205740"/>
    </source>
</evidence>
<dbReference type="GO" id="GO:0016787">
    <property type="term" value="F:hydrolase activity"/>
    <property type="evidence" value="ECO:0007669"/>
    <property type="project" value="UniProtKB-KW"/>
</dbReference>
<organism evidence="6 7">
    <name type="scientific">Williamsia serinedens</name>
    <dbReference type="NCBI Taxonomy" id="391736"/>
    <lineage>
        <taxon>Bacteria</taxon>
        <taxon>Bacillati</taxon>
        <taxon>Actinomycetota</taxon>
        <taxon>Actinomycetes</taxon>
        <taxon>Mycobacteriales</taxon>
        <taxon>Nocardiaceae</taxon>
        <taxon>Williamsia</taxon>
    </lineage>
</organism>
<keyword evidence="7" id="KW-1185">Reference proteome</keyword>
<gene>
    <name evidence="6" type="ORF">LX12_001453</name>
</gene>
<comment type="similarity">
    <text evidence="3">Belongs to the glycosyl hydrolase 5 (cellulase A) family.</text>
</comment>
<evidence type="ECO:0000259" key="5">
    <source>
        <dbReference type="Pfam" id="PF00150"/>
    </source>
</evidence>
<name>A0ABT1GZ49_9NOCA</name>
<sequence length="368" mass="38670">MAAVPWYSAGVFRRFLALVVGCGLAVALMANNAHDVSDIRTEIRTVASISVTSRTVGISDNDLYFSYSDSPTVAKHLSTIKNLGVKTVRLAVPWAAYEPAKGSYSWAALDAVVSAASANGLGVLGVVNTTPAWARAANTSLYTPPTSPADLGAFMGALAKRYVSTMTAFEVWNEPNAATSYAPAPDPAGYAALLKAAYPAIKKAQPGATVIGGVLGSTITWGSWTLNPVDFVQQMYAAGAAGSFDALSFHPYQYSTKFSQGASLANSPLNQVTAMRNLMVSNGDGAKKIWATEYGLPTNQVSAAQQSDYISDFLSTWRTLAYAGPAYVYTLVDRNSADTSDPESTFGIYQDNWTAKPAAAVVGSAATS</sequence>
<dbReference type="Pfam" id="PF00150">
    <property type="entry name" value="Cellulase"/>
    <property type="match status" value="1"/>
</dbReference>
<keyword evidence="1 3" id="KW-0378">Hydrolase</keyword>
<comment type="caution">
    <text evidence="6">The sequence shown here is derived from an EMBL/GenBank/DDBJ whole genome shotgun (WGS) entry which is preliminary data.</text>
</comment>
<evidence type="ECO:0000256" key="2">
    <source>
        <dbReference type="ARBA" id="ARBA00023295"/>
    </source>
</evidence>
<dbReference type="PANTHER" id="PTHR12631:SF10">
    <property type="entry name" value="BETA-XYLOSIDASE-LIKE PROTEIN-RELATED"/>
    <property type="match status" value="1"/>
</dbReference>
<dbReference type="PANTHER" id="PTHR12631">
    <property type="entry name" value="ALPHA-L-IDURONIDASE"/>
    <property type="match status" value="1"/>
</dbReference>